<dbReference type="Proteomes" id="UP000886520">
    <property type="component" value="Chromosome 19"/>
</dbReference>
<sequence>MATIKELSAVVVGGSVAGLSCAVSLLYHHRQRGSTLSLKVFVLEKARSLTAAGAGLGLDPTSCDTLLKWGLPLLSHIVPLSYEENRVFHPILKLWQTVAKDQSYNYHAAHWSDLHRLLYDSLPGDMVKWDHEVTASEVTADGLHVNVYFKKGGSSTVEVMQANLLIAADGSMSGTRTRFLPDEKRYCGYCAWRGVLNASSEEGMKLKAALQEQYPDLGHCLYFDIAEKTHAVLYELKGNRLNWLWYVNQPEPNLRGLSVTAKADDEAIEAMRVESKHVWSEELASLMQGTPAPFLNAIFDREPLKQLVWGRIVLVGEAAHPTSPHVLRSTNMSIMDADVLGQCMVKFDWQVDEALKEYEALRLPQAEQQVLFSRYLGQVKQGLLPLQLPELLVANNFQWENLLQNCVRTFEEGKSESLIY</sequence>
<reference evidence="3" key="1">
    <citation type="submission" date="2021-01" db="EMBL/GenBank/DDBJ databases">
        <title>Adiantum capillus-veneris genome.</title>
        <authorList>
            <person name="Fang Y."/>
            <person name="Liao Q."/>
        </authorList>
    </citation>
    <scope>NUCLEOTIDE SEQUENCE</scope>
    <source>
        <strain evidence="3">H3</strain>
        <tissue evidence="3">Leaf</tissue>
    </source>
</reference>
<proteinExistence type="predicted"/>
<dbReference type="OrthoDB" id="16820at2759"/>
<comment type="caution">
    <text evidence="3">The sequence shown here is derived from an EMBL/GenBank/DDBJ whole genome shotgun (WGS) entry which is preliminary data.</text>
</comment>
<dbReference type="GO" id="GO:0071949">
    <property type="term" value="F:FAD binding"/>
    <property type="evidence" value="ECO:0007669"/>
    <property type="project" value="InterPro"/>
</dbReference>
<dbReference type="PANTHER" id="PTHR47469">
    <property type="entry name" value="MONOOXYGENASE-LIKE"/>
    <property type="match status" value="1"/>
</dbReference>
<dbReference type="AlphaFoldDB" id="A0A9D4UCU5"/>
<keyword evidence="1" id="KW-1133">Transmembrane helix</keyword>
<dbReference type="PROSITE" id="PS51257">
    <property type="entry name" value="PROKAR_LIPOPROTEIN"/>
    <property type="match status" value="1"/>
</dbReference>
<dbReference type="PANTHER" id="PTHR47469:SF2">
    <property type="entry name" value="OS06G0597600 PROTEIN"/>
    <property type="match status" value="1"/>
</dbReference>
<keyword evidence="4" id="KW-1185">Reference proteome</keyword>
<accession>A0A9D4UCU5</accession>
<dbReference type="Pfam" id="PF01494">
    <property type="entry name" value="FAD_binding_3"/>
    <property type="match status" value="1"/>
</dbReference>
<dbReference type="PRINTS" id="PR00420">
    <property type="entry name" value="RNGMNOXGNASE"/>
</dbReference>
<evidence type="ECO:0000259" key="2">
    <source>
        <dbReference type="Pfam" id="PF01494"/>
    </source>
</evidence>
<organism evidence="3 4">
    <name type="scientific">Adiantum capillus-veneris</name>
    <name type="common">Maidenhair fern</name>
    <dbReference type="NCBI Taxonomy" id="13818"/>
    <lineage>
        <taxon>Eukaryota</taxon>
        <taxon>Viridiplantae</taxon>
        <taxon>Streptophyta</taxon>
        <taxon>Embryophyta</taxon>
        <taxon>Tracheophyta</taxon>
        <taxon>Polypodiopsida</taxon>
        <taxon>Polypodiidae</taxon>
        <taxon>Polypodiales</taxon>
        <taxon>Pteridineae</taxon>
        <taxon>Pteridaceae</taxon>
        <taxon>Vittarioideae</taxon>
        <taxon>Adiantum</taxon>
    </lineage>
</organism>
<gene>
    <name evidence="3" type="ORF">GOP47_0019858</name>
</gene>
<feature type="transmembrane region" description="Helical" evidence="1">
    <location>
        <begin position="7"/>
        <end position="27"/>
    </location>
</feature>
<dbReference type="SUPFAM" id="SSF51905">
    <property type="entry name" value="FAD/NAD(P)-binding domain"/>
    <property type="match status" value="1"/>
</dbReference>
<protein>
    <recommendedName>
        <fullName evidence="2">FAD-binding domain-containing protein</fullName>
    </recommendedName>
</protein>
<evidence type="ECO:0000313" key="3">
    <source>
        <dbReference type="EMBL" id="KAI5065163.1"/>
    </source>
</evidence>
<name>A0A9D4UCU5_ADICA</name>
<dbReference type="InterPro" id="IPR036188">
    <property type="entry name" value="FAD/NAD-bd_sf"/>
</dbReference>
<evidence type="ECO:0000256" key="1">
    <source>
        <dbReference type="SAM" id="Phobius"/>
    </source>
</evidence>
<dbReference type="InterPro" id="IPR002938">
    <property type="entry name" value="FAD-bd"/>
</dbReference>
<keyword evidence="1" id="KW-0812">Transmembrane</keyword>
<feature type="domain" description="FAD-binding" evidence="2">
    <location>
        <begin position="8"/>
        <end position="178"/>
    </location>
</feature>
<evidence type="ECO:0000313" key="4">
    <source>
        <dbReference type="Proteomes" id="UP000886520"/>
    </source>
</evidence>
<dbReference type="EMBL" id="JABFUD020000019">
    <property type="protein sequence ID" value="KAI5065163.1"/>
    <property type="molecule type" value="Genomic_DNA"/>
</dbReference>
<keyword evidence="1" id="KW-0472">Membrane</keyword>
<dbReference type="Gene3D" id="3.50.50.60">
    <property type="entry name" value="FAD/NAD(P)-binding domain"/>
    <property type="match status" value="1"/>
</dbReference>
<dbReference type="SUPFAM" id="SSF54373">
    <property type="entry name" value="FAD-linked reductases, C-terminal domain"/>
    <property type="match status" value="1"/>
</dbReference>
<dbReference type="InterPro" id="IPR053212">
    <property type="entry name" value="DHP_3-monooxygenase"/>
</dbReference>